<sequence length="159" mass="16655">MSSPNTSDTEQQAAARSADPTLSANRRTAKHTAHSVRNFEQLIKKVEQAEDALEASERAVAADWRQLHATWRAGWTPVRILVAGVTGGFLFGRLQPGRVLANGGGFLRMLSTVSSLIAGVNAQMAASEAEHAAESAEDVASAAAASARATSSAAEASRR</sequence>
<protein>
    <recommendedName>
        <fullName evidence="4">Protein sip-5</fullName>
    </recommendedName>
</protein>
<gene>
    <name evidence="2" type="ORF">ACFFGH_02215</name>
</gene>
<evidence type="ECO:0000256" key="1">
    <source>
        <dbReference type="SAM" id="MobiDB-lite"/>
    </source>
</evidence>
<evidence type="ECO:0000313" key="3">
    <source>
        <dbReference type="Proteomes" id="UP001589896"/>
    </source>
</evidence>
<dbReference type="RefSeq" id="WP_386664426.1">
    <property type="nucleotide sequence ID" value="NZ_JBHLTG010000001.1"/>
</dbReference>
<comment type="caution">
    <text evidence="2">The sequence shown here is derived from an EMBL/GenBank/DDBJ whole genome shotgun (WGS) entry which is preliminary data.</text>
</comment>
<name>A0ABV6RI53_9GAMM</name>
<evidence type="ECO:0008006" key="4">
    <source>
        <dbReference type="Google" id="ProtNLM"/>
    </source>
</evidence>
<organism evidence="2 3">
    <name type="scientific">Lysobacter korlensis</name>
    <dbReference type="NCBI Taxonomy" id="553636"/>
    <lineage>
        <taxon>Bacteria</taxon>
        <taxon>Pseudomonadati</taxon>
        <taxon>Pseudomonadota</taxon>
        <taxon>Gammaproteobacteria</taxon>
        <taxon>Lysobacterales</taxon>
        <taxon>Lysobacteraceae</taxon>
        <taxon>Lysobacter</taxon>
    </lineage>
</organism>
<reference evidence="2 3" key="1">
    <citation type="submission" date="2024-09" db="EMBL/GenBank/DDBJ databases">
        <authorList>
            <person name="Sun Q."/>
            <person name="Mori K."/>
        </authorList>
    </citation>
    <scope>NUCLEOTIDE SEQUENCE [LARGE SCALE GENOMIC DNA]</scope>
    <source>
        <strain evidence="2 3">KCTC 23076</strain>
    </source>
</reference>
<proteinExistence type="predicted"/>
<dbReference type="Proteomes" id="UP001589896">
    <property type="component" value="Unassembled WGS sequence"/>
</dbReference>
<accession>A0ABV6RI53</accession>
<keyword evidence="3" id="KW-1185">Reference proteome</keyword>
<dbReference type="EMBL" id="JBHLTG010000001">
    <property type="protein sequence ID" value="MFC0676668.1"/>
    <property type="molecule type" value="Genomic_DNA"/>
</dbReference>
<evidence type="ECO:0000313" key="2">
    <source>
        <dbReference type="EMBL" id="MFC0676668.1"/>
    </source>
</evidence>
<feature type="region of interest" description="Disordered" evidence="1">
    <location>
        <begin position="1"/>
        <end position="34"/>
    </location>
</feature>
<feature type="compositionally biased region" description="Polar residues" evidence="1">
    <location>
        <begin position="1"/>
        <end position="26"/>
    </location>
</feature>